<dbReference type="PANTHER" id="PTHR28206:SF1">
    <property type="entry name" value="NUCLEOPORIN POM152"/>
    <property type="match status" value="1"/>
</dbReference>
<dbReference type="Pfam" id="PF24519">
    <property type="entry name" value="Ig-like_Pom152_1"/>
    <property type="match status" value="1"/>
</dbReference>
<organism evidence="2 3">
    <name type="scientific">Lactarius akahatsu</name>
    <dbReference type="NCBI Taxonomy" id="416441"/>
    <lineage>
        <taxon>Eukaryota</taxon>
        <taxon>Fungi</taxon>
        <taxon>Dikarya</taxon>
        <taxon>Basidiomycota</taxon>
        <taxon>Agaricomycotina</taxon>
        <taxon>Agaricomycetes</taxon>
        <taxon>Russulales</taxon>
        <taxon>Russulaceae</taxon>
        <taxon>Lactarius</taxon>
    </lineage>
</organism>
<dbReference type="Pfam" id="PF24097">
    <property type="entry name" value="TMD_POM152"/>
    <property type="match status" value="1"/>
</dbReference>
<dbReference type="PROSITE" id="PS50835">
    <property type="entry name" value="IG_LIKE"/>
    <property type="match status" value="1"/>
</dbReference>
<dbReference type="Pfam" id="PF24312">
    <property type="entry name" value="Ig-like_POM152"/>
    <property type="match status" value="2"/>
</dbReference>
<dbReference type="InterPro" id="IPR056541">
    <property type="entry name" value="Ig-like_POM152"/>
</dbReference>
<dbReference type="InterPro" id="IPR056542">
    <property type="entry name" value="Ig-like_POM152_1st"/>
</dbReference>
<dbReference type="GO" id="GO:0006999">
    <property type="term" value="P:nuclear pore organization"/>
    <property type="evidence" value="ECO:0007669"/>
    <property type="project" value="TreeGrafter"/>
</dbReference>
<gene>
    <name evidence="2" type="ORF">EDB92DRAFT_2101447</name>
</gene>
<dbReference type="InterPro" id="IPR056543">
    <property type="entry name" value="Ig-like_POM152_9th"/>
</dbReference>
<dbReference type="InterPro" id="IPR056544">
    <property type="entry name" value="Ig_POM152"/>
</dbReference>
<evidence type="ECO:0000313" key="2">
    <source>
        <dbReference type="EMBL" id="KAH8997386.1"/>
    </source>
</evidence>
<comment type="caution">
    <text evidence="2">The sequence shown here is derived from an EMBL/GenBank/DDBJ whole genome shotgun (WGS) entry which is preliminary data.</text>
</comment>
<protein>
    <recommendedName>
        <fullName evidence="1">Ig-like domain-containing protein</fullName>
    </recommendedName>
</protein>
<dbReference type="GO" id="GO:0017056">
    <property type="term" value="F:structural constituent of nuclear pore"/>
    <property type="evidence" value="ECO:0007669"/>
    <property type="project" value="InterPro"/>
</dbReference>
<dbReference type="PANTHER" id="PTHR28206">
    <property type="entry name" value="NUCLEOPORIN POM152"/>
    <property type="match status" value="1"/>
</dbReference>
<evidence type="ECO:0000259" key="1">
    <source>
        <dbReference type="PROSITE" id="PS50835"/>
    </source>
</evidence>
<dbReference type="Proteomes" id="UP001201163">
    <property type="component" value="Unassembled WGS sequence"/>
</dbReference>
<keyword evidence="3" id="KW-1185">Reference proteome</keyword>
<proteinExistence type="predicted"/>
<dbReference type="Pfam" id="PF24527">
    <property type="entry name" value="Ig-like_Pom152_9"/>
    <property type="match status" value="1"/>
</dbReference>
<dbReference type="InterPro" id="IPR037701">
    <property type="entry name" value="Pom152"/>
</dbReference>
<dbReference type="GO" id="GO:0070762">
    <property type="term" value="C:nuclear pore transmembrane ring"/>
    <property type="evidence" value="ECO:0007669"/>
    <property type="project" value="TreeGrafter"/>
</dbReference>
<dbReference type="InterPro" id="IPR007110">
    <property type="entry name" value="Ig-like_dom"/>
</dbReference>
<evidence type="ECO:0000313" key="3">
    <source>
        <dbReference type="Proteomes" id="UP001201163"/>
    </source>
</evidence>
<name>A0AAD4LS95_9AGAM</name>
<dbReference type="EMBL" id="JAKELL010000007">
    <property type="protein sequence ID" value="KAH8997386.1"/>
    <property type="molecule type" value="Genomic_DNA"/>
</dbReference>
<feature type="domain" description="Ig-like" evidence="1">
    <location>
        <begin position="322"/>
        <end position="382"/>
    </location>
</feature>
<sequence>MSSGHAGPSTPSSTPPVTPLIAERFIDIPSQRLYALSFALLIQAVKIIDFFQYLLSSEGSPTPHYGKKWLLVDLLFCVILSRLRIPRLNYANTVVVLQILSLALVDGLLFGGIRLHIFADSSSHSSRDGHVGFHSPLDILSLSSVLSFLTFGIVTSESYGGKDSHLAGQHTVRMSPISTAQLNPYSQRFCMDSSSTNVLVPVLLNNSNPISLRYTITPLGYLESSGGKIESVTLSARDLKAIENARLEQLQVAKTSKQEYFDDDVDDYDDEYAADDSHGAHPSLPRLQKTQSLVHIRVSKPGTIHLHDVNDPSGVDARISYPSEVTVAPCPSAQFVDGDALTRGDNVKCAATGLNTLDEEKDVRLTLSIYGVPPLTLKWFKEVNGRREYFVVEGIETEQLSRPDTSTPLQTSPPQEVRVPLTVSAEAFGVHTYVLESVTDALGNLETLSTRAPAKIGDLSLESNTKISRSLRVLHRPTMAFKGCGPQKPSSLRIGSNVSLVIDSQDSDDLDSPWDVKVRYQPPTDEFGKSVNKRLRPWQQTIHTQPGRRDLTVTADSPGDYTIVDIRGKYCEGDVLSPETCTVVELPKPAAEIEWKRIHECSGDTGVAVSLILHGTPPFHVYYQIQRDKEPARERVKTFHNSRGEMTLQPSQSGHYVYSFSHLSDANYNKVELQGPTIDQIVHPLASASFAGSSGRDRMVINSCSENSVEVEVNLGGLGPWNLNLQLVGPQKSETLPFSGIDTAQRKLRVAVPKDVNREGGSFEINIVSVEDSSGCKRTLSVPGVTVNVRKVKPTAKFYGKEGQRRVVTLENEQASLPTRLTGDGPWQIKYRVSEHPERILSAQLGSPNDHLRVKKKGLYEILEVSDSQCPGTVISQESTYEVDWVPRPSATISPNTVAVYEPYNGTYILPAICEGTSGHVDFDLTGRPPFQIMYNIARSSDSGGTRLLDQPTFNSIQPRTRFQLHTSEPGRIYYEVKQVGDSAYPLSKHKGVVIPRSDRPLLEQEVLMRPSARFTSFNRLSYCLHESFVPQDKGSGDGVVVLQGTPPFQLTISVQNLASSERFTETVTVQDTTWRLDLPGYDFKSVGQHQVSIETVRDASHCEQKLPDPRERSIWVDVAESAAIVPFDRREHLCVGEVAQFQLEGIPPWTIGYRVNGKAYTQEAKQSPFAFAQQQPGEFKITSIAQQQKMCKSVVTDLSYTVHPLPSAQVGHGNRIFQDIHEGDQAEIKFTLIGEPPFTFTYQRSELNTRKGGKPGKVLETHTVSAVTTTEYSIFSALEGVWTVTFISDRYCRYPPTQPDRVLDQKS</sequence>
<dbReference type="Pfam" id="PF23664">
    <property type="entry name" value="Ig_Pom152"/>
    <property type="match status" value="2"/>
</dbReference>
<accession>A0AAD4LS95</accession>
<dbReference type="GO" id="GO:0006606">
    <property type="term" value="P:protein import into nucleus"/>
    <property type="evidence" value="ECO:0007669"/>
    <property type="project" value="TreeGrafter"/>
</dbReference>
<dbReference type="InterPro" id="IPR056540">
    <property type="entry name" value="TMD_POM152"/>
</dbReference>
<reference evidence="2" key="1">
    <citation type="submission" date="2022-01" db="EMBL/GenBank/DDBJ databases">
        <title>Comparative genomics reveals a dynamic genome evolution in the ectomycorrhizal milk-cap (Lactarius) mushrooms.</title>
        <authorList>
            <consortium name="DOE Joint Genome Institute"/>
            <person name="Lebreton A."/>
            <person name="Tang N."/>
            <person name="Kuo A."/>
            <person name="LaButti K."/>
            <person name="Drula E."/>
            <person name="Barry K."/>
            <person name="Clum A."/>
            <person name="Lipzen A."/>
            <person name="Mousain D."/>
            <person name="Ng V."/>
            <person name="Wang R."/>
            <person name="Wang X."/>
            <person name="Dai Y."/>
            <person name="Henrissat B."/>
            <person name="Grigoriev I.V."/>
            <person name="Guerin-Laguette A."/>
            <person name="Yu F."/>
            <person name="Martin F.M."/>
        </authorList>
    </citation>
    <scope>NUCLEOTIDE SEQUENCE</scope>
    <source>
        <strain evidence="2">QP</strain>
    </source>
</reference>